<feature type="transmembrane region" description="Helical" evidence="8">
    <location>
        <begin position="342"/>
        <end position="367"/>
    </location>
</feature>
<name>A0A9X4EUJ8_9VIBR</name>
<evidence type="ECO:0000256" key="7">
    <source>
        <dbReference type="ARBA" id="ARBA00023136"/>
    </source>
</evidence>
<dbReference type="GO" id="GO:0005283">
    <property type="term" value="F:amino acid:sodium symporter activity"/>
    <property type="evidence" value="ECO:0007669"/>
    <property type="project" value="InterPro"/>
</dbReference>
<evidence type="ECO:0000256" key="3">
    <source>
        <dbReference type="ARBA" id="ARBA00022448"/>
    </source>
</evidence>
<feature type="transmembrane region" description="Helical" evidence="8">
    <location>
        <begin position="379"/>
        <end position="400"/>
    </location>
</feature>
<evidence type="ECO:0000256" key="5">
    <source>
        <dbReference type="ARBA" id="ARBA00022692"/>
    </source>
</evidence>
<dbReference type="AlphaFoldDB" id="A0A9X4EUJ8"/>
<evidence type="ECO:0000313" key="10">
    <source>
        <dbReference type="Proteomes" id="UP001140979"/>
    </source>
</evidence>
<feature type="transmembrane region" description="Helical" evidence="8">
    <location>
        <begin position="171"/>
        <end position="192"/>
    </location>
</feature>
<comment type="similarity">
    <text evidence="2">Belongs to the alanine or glycine:cation symporter (AGCS) (TC 2.A.25) family.</text>
</comment>
<organism evidence="9 10">
    <name type="scientific">Vibrio aestuarianus</name>
    <dbReference type="NCBI Taxonomy" id="28171"/>
    <lineage>
        <taxon>Bacteria</taxon>
        <taxon>Pseudomonadati</taxon>
        <taxon>Pseudomonadota</taxon>
        <taxon>Gammaproteobacteria</taxon>
        <taxon>Vibrionales</taxon>
        <taxon>Vibrionaceae</taxon>
        <taxon>Vibrio</taxon>
    </lineage>
</organism>
<evidence type="ECO:0000256" key="8">
    <source>
        <dbReference type="SAM" id="Phobius"/>
    </source>
</evidence>
<dbReference type="Proteomes" id="UP001140979">
    <property type="component" value="Unassembled WGS sequence"/>
</dbReference>
<feature type="transmembrane region" description="Helical" evidence="8">
    <location>
        <begin position="89"/>
        <end position="110"/>
    </location>
</feature>
<keyword evidence="4" id="KW-1003">Cell membrane</keyword>
<comment type="caution">
    <text evidence="9">The sequence shown here is derived from an EMBL/GenBank/DDBJ whole genome shotgun (WGS) entry which is preliminary data.</text>
</comment>
<comment type="subcellular location">
    <subcellularLocation>
        <location evidence="1">Cell membrane</location>
        <topology evidence="1">Multi-pass membrane protein</topology>
    </subcellularLocation>
</comment>
<sequence length="433" mass="47618">MISFWVNHISDALWGIFLPFLILLGLYINFRMLQVRNRISNADNSEWKFSKINSALSISLASKTGTGAIIGVLAAMWLGSQNGIGGEGIVLWIAIGMLVMVPITYSEVLFTQVAKLTPRQFINKYLNHSAAKIYALGLVALYAFGFVGFQFSGVQTVVRLFSVQYFDYQFTATTALLGIVIPILIAVSIVIFTKSHQIFVNALSSMIFSLIIAYVLFFIFFVAKTSDFFISYLQIIYNDFTQFRSIGIGLPAGLIFGFQRIIQISETSLGTAALSSSERLNSPRREAAVQTLATVISIFIAVVITSYVFSYGTHHFADVQLVADGFTRIKGFILTAYHVTGALGAAVVLAFFVISGFTTILGSFHYVNTSLNLHLNARIAVYLTLISISGCLSVANFGVIFDASNLLMFVVGAFNLIAISRFLSKENFKLLTY</sequence>
<feature type="transmembrane region" description="Helical" evidence="8">
    <location>
        <begin position="199"/>
        <end position="223"/>
    </location>
</feature>
<feature type="transmembrane region" description="Helical" evidence="8">
    <location>
        <begin position="406"/>
        <end position="424"/>
    </location>
</feature>
<feature type="transmembrane region" description="Helical" evidence="8">
    <location>
        <begin position="12"/>
        <end position="33"/>
    </location>
</feature>
<dbReference type="GO" id="GO:0005886">
    <property type="term" value="C:plasma membrane"/>
    <property type="evidence" value="ECO:0007669"/>
    <property type="project" value="UniProtKB-SubCell"/>
</dbReference>
<evidence type="ECO:0000256" key="4">
    <source>
        <dbReference type="ARBA" id="ARBA00022475"/>
    </source>
</evidence>
<dbReference type="PANTHER" id="PTHR30330">
    <property type="entry name" value="AGSS FAMILY TRANSPORTER, SODIUM-ALANINE"/>
    <property type="match status" value="1"/>
</dbReference>
<accession>A0A9X4EUJ8</accession>
<feature type="transmembrane region" description="Helical" evidence="8">
    <location>
        <begin position="243"/>
        <end position="262"/>
    </location>
</feature>
<gene>
    <name evidence="9" type="ORF">L9W94_06365</name>
</gene>
<reference evidence="9" key="1">
    <citation type="submission" date="2022-02" db="EMBL/GenBank/DDBJ databases">
        <title>Emergence and expansion in Europe of a Vibrio aestuarianus clonal complex pathogenic for oysters.</title>
        <authorList>
            <person name="Mesnil A."/>
            <person name="Travers M.-A."/>
        </authorList>
    </citation>
    <scope>NUCLEOTIDE SEQUENCE</scope>
    <source>
        <strain evidence="9">19_064_11T1</strain>
    </source>
</reference>
<keyword evidence="3" id="KW-0813">Transport</keyword>
<keyword evidence="7 8" id="KW-0472">Membrane</keyword>
<dbReference type="RefSeq" id="WP_274682910.1">
    <property type="nucleotide sequence ID" value="NZ_JAKNBA010000008.1"/>
</dbReference>
<keyword evidence="5 8" id="KW-0812">Transmembrane</keyword>
<keyword evidence="6 8" id="KW-1133">Transmembrane helix</keyword>
<evidence type="ECO:0000256" key="6">
    <source>
        <dbReference type="ARBA" id="ARBA00022989"/>
    </source>
</evidence>
<protein>
    <submittedName>
        <fullName evidence="9">Alanine:cation symporter family protein</fullName>
    </submittedName>
</protein>
<dbReference type="PANTHER" id="PTHR30330:SF7">
    <property type="entry name" value="SODIUM_PROTON-DEPENDENT ALANINE CARRIER PROTEIN YRBD-RELATED"/>
    <property type="match status" value="1"/>
</dbReference>
<dbReference type="EMBL" id="JAKNBA010000008">
    <property type="protein sequence ID" value="MDE1241772.1"/>
    <property type="molecule type" value="Genomic_DNA"/>
</dbReference>
<proteinExistence type="inferred from homology"/>
<evidence type="ECO:0000256" key="1">
    <source>
        <dbReference type="ARBA" id="ARBA00004651"/>
    </source>
</evidence>
<evidence type="ECO:0000313" key="9">
    <source>
        <dbReference type="EMBL" id="MDE1241772.1"/>
    </source>
</evidence>
<dbReference type="InterPro" id="IPR001463">
    <property type="entry name" value="Na/Ala_symport"/>
</dbReference>
<feature type="transmembrane region" description="Helical" evidence="8">
    <location>
        <begin position="287"/>
        <end position="309"/>
    </location>
</feature>
<feature type="transmembrane region" description="Helical" evidence="8">
    <location>
        <begin position="131"/>
        <end position="151"/>
    </location>
</feature>
<evidence type="ECO:0000256" key="2">
    <source>
        <dbReference type="ARBA" id="ARBA00009261"/>
    </source>
</evidence>
<feature type="transmembrane region" description="Helical" evidence="8">
    <location>
        <begin position="54"/>
        <end position="77"/>
    </location>
</feature>